<comment type="caution">
    <text evidence="2">The sequence shown here is derived from an EMBL/GenBank/DDBJ whole genome shotgun (WGS) entry which is preliminary data.</text>
</comment>
<evidence type="ECO:0000256" key="1">
    <source>
        <dbReference type="SAM" id="MobiDB-lite"/>
    </source>
</evidence>
<sequence>MNLPTTNCGGQVLTEGEGNLTRCEVPWMEREVVPYKVAQIIRKVKRNRKKDFANKRYTLPQPEGNKPKAKK</sequence>
<feature type="region of interest" description="Disordered" evidence="1">
    <location>
        <begin position="49"/>
        <end position="71"/>
    </location>
</feature>
<protein>
    <submittedName>
        <fullName evidence="2">Uncharacterized protein</fullName>
    </submittedName>
</protein>
<proteinExistence type="predicted"/>
<dbReference type="AlphaFoldDB" id="A0AAN8S4G5"/>
<gene>
    <name evidence="2" type="ORF">RUM43_009766</name>
</gene>
<dbReference type="Proteomes" id="UP001372834">
    <property type="component" value="Unassembled WGS sequence"/>
</dbReference>
<accession>A0AAN8S4G5</accession>
<evidence type="ECO:0000313" key="3">
    <source>
        <dbReference type="Proteomes" id="UP001372834"/>
    </source>
</evidence>
<evidence type="ECO:0000313" key="2">
    <source>
        <dbReference type="EMBL" id="KAK6636114.1"/>
    </source>
</evidence>
<reference evidence="2 3" key="1">
    <citation type="submission" date="2023-10" db="EMBL/GenBank/DDBJ databases">
        <title>Genomes of two closely related lineages of the louse Polyplax serrata with different host specificities.</title>
        <authorList>
            <person name="Martinu J."/>
            <person name="Tarabai H."/>
            <person name="Stefka J."/>
            <person name="Hypsa V."/>
        </authorList>
    </citation>
    <scope>NUCLEOTIDE SEQUENCE [LARGE SCALE GENOMIC DNA]</scope>
    <source>
        <strain evidence="2">HR10_N</strain>
    </source>
</reference>
<organism evidence="2 3">
    <name type="scientific">Polyplax serrata</name>
    <name type="common">Common mouse louse</name>
    <dbReference type="NCBI Taxonomy" id="468196"/>
    <lineage>
        <taxon>Eukaryota</taxon>
        <taxon>Metazoa</taxon>
        <taxon>Ecdysozoa</taxon>
        <taxon>Arthropoda</taxon>
        <taxon>Hexapoda</taxon>
        <taxon>Insecta</taxon>
        <taxon>Pterygota</taxon>
        <taxon>Neoptera</taxon>
        <taxon>Paraneoptera</taxon>
        <taxon>Psocodea</taxon>
        <taxon>Troctomorpha</taxon>
        <taxon>Phthiraptera</taxon>
        <taxon>Anoplura</taxon>
        <taxon>Polyplacidae</taxon>
        <taxon>Polyplax</taxon>
    </lineage>
</organism>
<dbReference type="EMBL" id="JAWJWE010000004">
    <property type="protein sequence ID" value="KAK6636114.1"/>
    <property type="molecule type" value="Genomic_DNA"/>
</dbReference>
<name>A0AAN8S4G5_POLSC</name>